<dbReference type="InterPro" id="IPR055314">
    <property type="entry name" value="At2g29880-like"/>
</dbReference>
<evidence type="ECO:0000313" key="1">
    <source>
        <dbReference type="EMBL" id="KAK2662970.1"/>
    </source>
</evidence>
<organism evidence="1 2">
    <name type="scientific">Dipteronia dyeriana</name>
    <dbReference type="NCBI Taxonomy" id="168575"/>
    <lineage>
        <taxon>Eukaryota</taxon>
        <taxon>Viridiplantae</taxon>
        <taxon>Streptophyta</taxon>
        <taxon>Embryophyta</taxon>
        <taxon>Tracheophyta</taxon>
        <taxon>Spermatophyta</taxon>
        <taxon>Magnoliopsida</taxon>
        <taxon>eudicotyledons</taxon>
        <taxon>Gunneridae</taxon>
        <taxon>Pentapetalae</taxon>
        <taxon>rosids</taxon>
        <taxon>malvids</taxon>
        <taxon>Sapindales</taxon>
        <taxon>Sapindaceae</taxon>
        <taxon>Hippocastanoideae</taxon>
        <taxon>Acereae</taxon>
        <taxon>Dipteronia</taxon>
    </lineage>
</organism>
<dbReference type="Proteomes" id="UP001280121">
    <property type="component" value="Unassembled WGS sequence"/>
</dbReference>
<gene>
    <name evidence="1" type="ORF">Ddye_001544</name>
</gene>
<evidence type="ECO:0008006" key="3">
    <source>
        <dbReference type="Google" id="ProtNLM"/>
    </source>
</evidence>
<comment type="caution">
    <text evidence="1">The sequence shown here is derived from an EMBL/GenBank/DDBJ whole genome shotgun (WGS) entry which is preliminary data.</text>
</comment>
<dbReference type="PANTHER" id="PTHR47864:SF2">
    <property type="entry name" value="MYB_SANT-LIKE DNA-BINDING DOMAIN PROTEIN"/>
    <property type="match status" value="1"/>
</dbReference>
<proteinExistence type="predicted"/>
<dbReference type="EMBL" id="JANJYI010000001">
    <property type="protein sequence ID" value="KAK2662970.1"/>
    <property type="molecule type" value="Genomic_DNA"/>
</dbReference>
<reference evidence="1" key="1">
    <citation type="journal article" date="2023" name="Plant J.">
        <title>Genome sequences and population genomics provide insights into the demographic history, inbreeding, and mutation load of two 'living fossil' tree species of Dipteronia.</title>
        <authorList>
            <person name="Feng Y."/>
            <person name="Comes H.P."/>
            <person name="Chen J."/>
            <person name="Zhu S."/>
            <person name="Lu R."/>
            <person name="Zhang X."/>
            <person name="Li P."/>
            <person name="Qiu J."/>
            <person name="Olsen K.M."/>
            <person name="Qiu Y."/>
        </authorList>
    </citation>
    <scope>NUCLEOTIDE SEQUENCE</scope>
    <source>
        <strain evidence="1">KIB01</strain>
    </source>
</reference>
<accession>A0AAD9XP34</accession>
<dbReference type="PANTHER" id="PTHR47864">
    <property type="entry name" value="TRANSMEMBRANE PROTEIN"/>
    <property type="match status" value="1"/>
</dbReference>
<dbReference type="AlphaFoldDB" id="A0AAD9XP34"/>
<keyword evidence="2" id="KW-1185">Reference proteome</keyword>
<protein>
    <recommendedName>
        <fullName evidence="3">Retrotransposon protein</fullName>
    </recommendedName>
</protein>
<name>A0AAD9XP34_9ROSI</name>
<sequence>MLEPSASGFGWNDDLKCVMVEKNVFDEWVKSHPTLKGLRNKNCDDYEDLQIVIRNATVTGKNSLGLGDETDARTFDVDDKYIALDDFVYDEANEAFVLNRNEPSQQPHHLDNLLHLYPFQPLVQKFTQLAQTKRNKLETIMNGMVALLRPTIK</sequence>
<evidence type="ECO:0000313" key="2">
    <source>
        <dbReference type="Proteomes" id="UP001280121"/>
    </source>
</evidence>